<dbReference type="Pfam" id="PF12840">
    <property type="entry name" value="HTH_20"/>
    <property type="match status" value="1"/>
</dbReference>
<dbReference type="SUPFAM" id="SSF46785">
    <property type="entry name" value="Winged helix' DNA-binding domain"/>
    <property type="match status" value="1"/>
</dbReference>
<keyword evidence="3" id="KW-1185">Reference proteome</keyword>
<dbReference type="InterPro" id="IPR036388">
    <property type="entry name" value="WH-like_DNA-bd_sf"/>
</dbReference>
<accession>A0ABZ2L5A9</accession>
<gene>
    <name evidence="2" type="ORF">LVJ94_02465</name>
</gene>
<dbReference type="RefSeq" id="WP_394835778.1">
    <property type="nucleotide sequence ID" value="NZ_CP089929.1"/>
</dbReference>
<evidence type="ECO:0000313" key="3">
    <source>
        <dbReference type="Proteomes" id="UP001374803"/>
    </source>
</evidence>
<feature type="domain" description="HTH arsR-type" evidence="1">
    <location>
        <begin position="1"/>
        <end position="92"/>
    </location>
</feature>
<dbReference type="PROSITE" id="PS50987">
    <property type="entry name" value="HTH_ARSR_2"/>
    <property type="match status" value="1"/>
</dbReference>
<evidence type="ECO:0000313" key="2">
    <source>
        <dbReference type="EMBL" id="WXB06127.1"/>
    </source>
</evidence>
<sequence length="120" mass="13628">MIQDPLSSTFAALADPTRRAILERLLEGEASVGELAEPFAMTVRAISKHVAVLEAAGLVVRGRDAQRRPSRIRAEPLAAVDHWLETYRGLWNARFDRLNERLKTKEKHDDSNKGKRVRRE</sequence>
<dbReference type="PANTHER" id="PTHR38600">
    <property type="entry name" value="TRANSCRIPTIONAL REGULATORY PROTEIN"/>
    <property type="match status" value="1"/>
</dbReference>
<reference evidence="2" key="1">
    <citation type="submission" date="2021-12" db="EMBL/GenBank/DDBJ databases">
        <title>Discovery of the Pendulisporaceae a myxobacterial family with distinct sporulation behavior and unique specialized metabolism.</title>
        <authorList>
            <person name="Garcia R."/>
            <person name="Popoff A."/>
            <person name="Bader C.D."/>
            <person name="Loehr J."/>
            <person name="Walesch S."/>
            <person name="Walt C."/>
            <person name="Boldt J."/>
            <person name="Bunk B."/>
            <person name="Haeckl F.J.F.P.J."/>
            <person name="Gunesch A.P."/>
            <person name="Birkelbach J."/>
            <person name="Nuebel U."/>
            <person name="Pietschmann T."/>
            <person name="Bach T."/>
            <person name="Mueller R."/>
        </authorList>
    </citation>
    <scope>NUCLEOTIDE SEQUENCE</scope>
    <source>
        <strain evidence="2">MSr11367</strain>
    </source>
</reference>
<dbReference type="EMBL" id="CP089983">
    <property type="protein sequence ID" value="WXB06127.1"/>
    <property type="molecule type" value="Genomic_DNA"/>
</dbReference>
<dbReference type="CDD" id="cd00090">
    <property type="entry name" value="HTH_ARSR"/>
    <property type="match status" value="1"/>
</dbReference>
<protein>
    <submittedName>
        <fullName evidence="2">Metalloregulator ArsR/SmtB family transcription factor</fullName>
    </submittedName>
</protein>
<organism evidence="2 3">
    <name type="scientific">Pendulispora rubella</name>
    <dbReference type="NCBI Taxonomy" id="2741070"/>
    <lineage>
        <taxon>Bacteria</taxon>
        <taxon>Pseudomonadati</taxon>
        <taxon>Myxococcota</taxon>
        <taxon>Myxococcia</taxon>
        <taxon>Myxococcales</taxon>
        <taxon>Sorangiineae</taxon>
        <taxon>Pendulisporaceae</taxon>
        <taxon>Pendulispora</taxon>
    </lineage>
</organism>
<dbReference type="InterPro" id="IPR011991">
    <property type="entry name" value="ArsR-like_HTH"/>
</dbReference>
<name>A0ABZ2L5A9_9BACT</name>
<dbReference type="InterPro" id="IPR036390">
    <property type="entry name" value="WH_DNA-bd_sf"/>
</dbReference>
<dbReference type="InterPro" id="IPR001845">
    <property type="entry name" value="HTH_ArsR_DNA-bd_dom"/>
</dbReference>
<proteinExistence type="predicted"/>
<dbReference type="NCBIfam" id="NF033788">
    <property type="entry name" value="HTH_metalloreg"/>
    <property type="match status" value="1"/>
</dbReference>
<dbReference type="PANTHER" id="PTHR38600:SF2">
    <property type="entry name" value="SLL0088 PROTEIN"/>
    <property type="match status" value="1"/>
</dbReference>
<evidence type="ECO:0000259" key="1">
    <source>
        <dbReference type="PROSITE" id="PS50987"/>
    </source>
</evidence>
<dbReference type="Gene3D" id="1.10.10.10">
    <property type="entry name" value="Winged helix-like DNA-binding domain superfamily/Winged helix DNA-binding domain"/>
    <property type="match status" value="1"/>
</dbReference>
<dbReference type="SMART" id="SM00418">
    <property type="entry name" value="HTH_ARSR"/>
    <property type="match status" value="1"/>
</dbReference>
<dbReference type="Proteomes" id="UP001374803">
    <property type="component" value="Chromosome"/>
</dbReference>